<dbReference type="InterPro" id="IPR036872">
    <property type="entry name" value="CH_dom_sf"/>
</dbReference>
<accession>A0AAN8WLF9</accession>
<comment type="caution">
    <text evidence="1">The sequence shown here is derived from an EMBL/GenBank/DDBJ whole genome shotgun (WGS) entry which is preliminary data.</text>
</comment>
<dbReference type="GO" id="GO:0008017">
    <property type="term" value="F:microtubule binding"/>
    <property type="evidence" value="ECO:0007669"/>
    <property type="project" value="InterPro"/>
</dbReference>
<name>A0AAN8WLF9_HALRR</name>
<dbReference type="PANTHER" id="PTHR10623">
    <property type="entry name" value="MICROTUBULE-ASSOCIATED PROTEIN RP/EB FAMILY MEMBER"/>
    <property type="match status" value="1"/>
</dbReference>
<reference evidence="1 2" key="1">
    <citation type="submission" date="2023-11" db="EMBL/GenBank/DDBJ databases">
        <title>Halocaridina rubra genome assembly.</title>
        <authorList>
            <person name="Smith C."/>
        </authorList>
    </citation>
    <scope>NUCLEOTIDE SEQUENCE [LARGE SCALE GENOMIC DNA]</scope>
    <source>
        <strain evidence="1">EP-1</strain>
        <tissue evidence="1">Whole</tissue>
    </source>
</reference>
<proteinExistence type="predicted"/>
<dbReference type="SUPFAM" id="SSF47576">
    <property type="entry name" value="Calponin-homology domain, CH-domain"/>
    <property type="match status" value="1"/>
</dbReference>
<evidence type="ECO:0000313" key="2">
    <source>
        <dbReference type="Proteomes" id="UP001381693"/>
    </source>
</evidence>
<evidence type="ECO:0000313" key="1">
    <source>
        <dbReference type="EMBL" id="KAK7037855.1"/>
    </source>
</evidence>
<dbReference type="InterPro" id="IPR027328">
    <property type="entry name" value="MAPRE"/>
</dbReference>
<dbReference type="AlphaFoldDB" id="A0AAN8WLF9"/>
<dbReference type="Gene3D" id="1.10.418.10">
    <property type="entry name" value="Calponin-like domain"/>
    <property type="match status" value="1"/>
</dbReference>
<protein>
    <submittedName>
        <fullName evidence="1">Microtubule-associated protein RP/EB member 2</fullName>
    </submittedName>
</protein>
<dbReference type="EMBL" id="JAXCGZ010022061">
    <property type="protein sequence ID" value="KAK7037855.1"/>
    <property type="molecule type" value="Genomic_DNA"/>
</dbReference>
<dbReference type="Proteomes" id="UP001381693">
    <property type="component" value="Unassembled WGS sequence"/>
</dbReference>
<organism evidence="1 2">
    <name type="scientific">Halocaridina rubra</name>
    <name type="common">Hawaiian red shrimp</name>
    <dbReference type="NCBI Taxonomy" id="373956"/>
    <lineage>
        <taxon>Eukaryota</taxon>
        <taxon>Metazoa</taxon>
        <taxon>Ecdysozoa</taxon>
        <taxon>Arthropoda</taxon>
        <taxon>Crustacea</taxon>
        <taxon>Multicrustacea</taxon>
        <taxon>Malacostraca</taxon>
        <taxon>Eumalacostraca</taxon>
        <taxon>Eucarida</taxon>
        <taxon>Decapoda</taxon>
        <taxon>Pleocyemata</taxon>
        <taxon>Caridea</taxon>
        <taxon>Atyoidea</taxon>
        <taxon>Atyidae</taxon>
        <taxon>Halocaridina</taxon>
    </lineage>
</organism>
<feature type="non-terminal residue" evidence="1">
    <location>
        <position position="86"/>
    </location>
</feature>
<gene>
    <name evidence="1" type="primary">MAPRE2_6</name>
    <name evidence="1" type="ORF">SK128_023748</name>
</gene>
<sequence length="86" mass="9698">MDMLFLQYSFKKVNIDKIVPVDKLIKGMFQDNFEFLQWFKKFFDANYDGAEYDALTARCGEPLCGKSGLARKPLPGAPRAIACPTG</sequence>
<keyword evidence="2" id="KW-1185">Reference proteome</keyword>